<dbReference type="Proteomes" id="UP000199239">
    <property type="component" value="Unassembled WGS sequence"/>
</dbReference>
<organism evidence="1 2">
    <name type="scientific">Sulfitobacter marinus</name>
    <dbReference type="NCBI Taxonomy" id="394264"/>
    <lineage>
        <taxon>Bacteria</taxon>
        <taxon>Pseudomonadati</taxon>
        <taxon>Pseudomonadota</taxon>
        <taxon>Alphaproteobacteria</taxon>
        <taxon>Rhodobacterales</taxon>
        <taxon>Roseobacteraceae</taxon>
        <taxon>Sulfitobacter</taxon>
    </lineage>
</organism>
<protein>
    <recommendedName>
        <fullName evidence="3">Gamma-glutamyl cyclotransferase, AIG2-like</fullName>
    </recommendedName>
</protein>
<dbReference type="STRING" id="394264.SAMN04488040_2497"/>
<dbReference type="CDD" id="cd06661">
    <property type="entry name" value="GGCT_like"/>
    <property type="match status" value="1"/>
</dbReference>
<dbReference type="EMBL" id="FPAJ01000004">
    <property type="protein sequence ID" value="SFS96291.1"/>
    <property type="molecule type" value="Genomic_DNA"/>
</dbReference>
<evidence type="ECO:0000313" key="2">
    <source>
        <dbReference type="Proteomes" id="UP000199239"/>
    </source>
</evidence>
<dbReference type="Gene3D" id="3.10.490.10">
    <property type="entry name" value="Gamma-glutamyl cyclotransferase-like"/>
    <property type="match status" value="1"/>
</dbReference>
<evidence type="ECO:0008006" key="3">
    <source>
        <dbReference type="Google" id="ProtNLM"/>
    </source>
</evidence>
<dbReference type="AlphaFoldDB" id="A0A1I6U4G2"/>
<accession>A0A1I6U4G2</accession>
<gene>
    <name evidence="1" type="ORF">SAMN04488040_2497</name>
</gene>
<proteinExistence type="predicted"/>
<evidence type="ECO:0000313" key="1">
    <source>
        <dbReference type="EMBL" id="SFS96291.1"/>
    </source>
</evidence>
<dbReference type="InterPro" id="IPR013024">
    <property type="entry name" value="GGCT-like"/>
</dbReference>
<reference evidence="2" key="1">
    <citation type="submission" date="2016-10" db="EMBL/GenBank/DDBJ databases">
        <authorList>
            <person name="Varghese N."/>
            <person name="Submissions S."/>
        </authorList>
    </citation>
    <scope>NUCLEOTIDE SEQUENCE [LARGE SCALE GENOMIC DNA]</scope>
    <source>
        <strain evidence="2">DSM 23422</strain>
    </source>
</reference>
<dbReference type="SUPFAM" id="SSF110857">
    <property type="entry name" value="Gamma-glutamyl cyclotransferase-like"/>
    <property type="match status" value="1"/>
</dbReference>
<keyword evidence="2" id="KW-1185">Reference proteome</keyword>
<sequence>MWHHSPECFGHVTVHLPESFRGGCSFGTGFSQFSRYDGYCYAGSPRSVKQSRAFRYKCFYIARSFGMACGTVDIFAIIGQNTAMTPYFFGYGSLVNRSTHSYPDGRPAQLQGWRRVWVRTALRDMVFLSVEPDPTTTIDGLVAAVPGADWDALDMRETGYDRISSGGAVLHDILPSPDMAHYSIDAKNQRQGGDNAILLSYLDVVVQGFLREYGTDGVTRFFDTTRGWDAPVLNDRAAPRYPRHQTLTRQEITLVDDNLDRLSAQVK</sequence>
<dbReference type="InterPro" id="IPR036568">
    <property type="entry name" value="GGCT-like_sf"/>
</dbReference>
<name>A0A1I6U4G2_9RHOB</name>